<evidence type="ECO:0000313" key="3">
    <source>
        <dbReference type="EMBL" id="GJT69443.1"/>
    </source>
</evidence>
<feature type="coiled-coil region" evidence="1">
    <location>
        <begin position="264"/>
        <end position="337"/>
    </location>
</feature>
<name>A0ABQ5G2X3_9ASTR</name>
<gene>
    <name evidence="3" type="ORF">Tco_1028729</name>
</gene>
<proteinExistence type="predicted"/>
<accession>A0ABQ5G2X3</accession>
<reference evidence="3" key="1">
    <citation type="journal article" date="2022" name="Int. J. Mol. Sci.">
        <title>Draft Genome of Tanacetum Coccineum: Genomic Comparison of Closely Related Tanacetum-Family Plants.</title>
        <authorList>
            <person name="Yamashiro T."/>
            <person name="Shiraishi A."/>
            <person name="Nakayama K."/>
            <person name="Satake H."/>
        </authorList>
    </citation>
    <scope>NUCLEOTIDE SEQUENCE</scope>
</reference>
<feature type="region of interest" description="Disordered" evidence="2">
    <location>
        <begin position="149"/>
        <end position="192"/>
    </location>
</feature>
<keyword evidence="1" id="KW-0175">Coiled coil</keyword>
<evidence type="ECO:0000256" key="1">
    <source>
        <dbReference type="SAM" id="Coils"/>
    </source>
</evidence>
<dbReference type="EMBL" id="BQNB010017988">
    <property type="protein sequence ID" value="GJT69443.1"/>
    <property type="molecule type" value="Genomic_DNA"/>
</dbReference>
<reference evidence="3" key="2">
    <citation type="submission" date="2022-01" db="EMBL/GenBank/DDBJ databases">
        <authorList>
            <person name="Yamashiro T."/>
            <person name="Shiraishi A."/>
            <person name="Satake H."/>
            <person name="Nakayama K."/>
        </authorList>
    </citation>
    <scope>NUCLEOTIDE SEQUENCE</scope>
</reference>
<sequence>MKKNFNNIFYNFQTCVHGLRPDWFHQSGEYAFKFFFGEKFNSFKNIFDHNIDQLKKQLDKEELHECDSKTCLAVLKKQFETFFDPKSPLSYQYQSGLARQKEKFQEYAHYDTVSLKKTILSYLNSIEKRIDERACHEEELRIKERNVKDRRNEEGKSSSLRNDTDAEGAKISKNGSDYDITNAKSSHDKDKTEVQWSNNGLFENDYEVEKTNENNKVLKEANDLLTKELKPYKEKVRVFEISKGNNTTFFNEFIEADSKARQLHNDLQNQFIRDRDKIRDLEQQRDSLQLKISYQKGHISSVRQEQDTLKANLKHSKDKYLNDILQLQAKNKDLENNVCPCVLSQANANIPKLYNDYELRDENVQLHVFDSEKTLEDAEKSQLKMKEFQKDEKVQELKIKPIDYLKLNKLYETFVPQVELSPEQKYFSETFKPSENPSNASTSKSPCASMPKVKPILHNLHLNLEIFQKRFSEDIKEIMDVFYLMESDLDKTLKQLLEATLAEDVKNLVIPSCVEIGNKNLQNEIERFSKESKDVSNESKIVYMFCNDAFDVTKEMSKRIVDLEKDLSKLETKSIAFDIALQHKSQENNSLKTLQKENENFLASLQIEMHI</sequence>
<keyword evidence="4" id="KW-1185">Reference proteome</keyword>
<organism evidence="3 4">
    <name type="scientific">Tanacetum coccineum</name>
    <dbReference type="NCBI Taxonomy" id="301880"/>
    <lineage>
        <taxon>Eukaryota</taxon>
        <taxon>Viridiplantae</taxon>
        <taxon>Streptophyta</taxon>
        <taxon>Embryophyta</taxon>
        <taxon>Tracheophyta</taxon>
        <taxon>Spermatophyta</taxon>
        <taxon>Magnoliopsida</taxon>
        <taxon>eudicotyledons</taxon>
        <taxon>Gunneridae</taxon>
        <taxon>Pentapetalae</taxon>
        <taxon>asterids</taxon>
        <taxon>campanulids</taxon>
        <taxon>Asterales</taxon>
        <taxon>Asteraceae</taxon>
        <taxon>Asteroideae</taxon>
        <taxon>Anthemideae</taxon>
        <taxon>Anthemidinae</taxon>
        <taxon>Tanacetum</taxon>
    </lineage>
</organism>
<evidence type="ECO:0000313" key="4">
    <source>
        <dbReference type="Proteomes" id="UP001151760"/>
    </source>
</evidence>
<feature type="coiled-coil region" evidence="1">
    <location>
        <begin position="518"/>
        <end position="573"/>
    </location>
</feature>
<feature type="compositionally biased region" description="Basic and acidic residues" evidence="2">
    <location>
        <begin position="149"/>
        <end position="170"/>
    </location>
</feature>
<protein>
    <submittedName>
        <fullName evidence="3">Uncharacterized protein</fullName>
    </submittedName>
</protein>
<comment type="caution">
    <text evidence="3">The sequence shown here is derived from an EMBL/GenBank/DDBJ whole genome shotgun (WGS) entry which is preliminary data.</text>
</comment>
<evidence type="ECO:0000256" key="2">
    <source>
        <dbReference type="SAM" id="MobiDB-lite"/>
    </source>
</evidence>
<dbReference type="Proteomes" id="UP001151760">
    <property type="component" value="Unassembled WGS sequence"/>
</dbReference>